<reference evidence="9" key="1">
    <citation type="submission" date="2020-08" db="EMBL/GenBank/DDBJ databases">
        <authorList>
            <person name="Uke A."/>
            <person name="Chhe C."/>
            <person name="Baramee S."/>
            <person name="Kosugi A."/>
        </authorList>
    </citation>
    <scope>NUCLEOTIDE SEQUENCE</scope>
    <source>
        <strain evidence="9">DA-C8</strain>
    </source>
</reference>
<feature type="domain" description="ABC transmembrane type-1" evidence="8">
    <location>
        <begin position="71"/>
        <end position="282"/>
    </location>
</feature>
<dbReference type="PANTHER" id="PTHR30193:SF37">
    <property type="entry name" value="INNER MEMBRANE ABC TRANSPORTER PERMEASE PROTEIN YCJO"/>
    <property type="match status" value="1"/>
</dbReference>
<proteinExistence type="inferred from homology"/>
<gene>
    <name evidence="9" type="ORF">PRECH8_23070</name>
</gene>
<evidence type="ECO:0000259" key="8">
    <source>
        <dbReference type="PROSITE" id="PS50928"/>
    </source>
</evidence>
<dbReference type="RefSeq" id="WP_200967222.1">
    <property type="nucleotide sequence ID" value="NZ_BMAQ01000031.1"/>
</dbReference>
<keyword evidence="10" id="KW-1185">Reference proteome</keyword>
<feature type="transmembrane region" description="Helical" evidence="7">
    <location>
        <begin position="156"/>
        <end position="184"/>
    </location>
</feature>
<feature type="transmembrane region" description="Helical" evidence="7">
    <location>
        <begin position="75"/>
        <end position="96"/>
    </location>
</feature>
<sequence>MKNNKKLNNVGIFLFFGGPSLFAFAVVFLIPFIVGLYLTFTNWHIINNDWSFVGFSNYVDVFRDKTFLTQLEFTIWYVIFTVLISNFLAFFIALVLTSGVKGERWLRAGYFTPNLIGGIVLGYLWQTLFSRVLPFLGQQYGWTLFETSWLTSTDKAFWALVIATSWQLAGYLMIIYIAGFTGVPKDVLEAASIDGANKSTILRKIILRLSIPAIVVCIFLSLSRSFLTYDLNLSLTKGGPFGSTELATYHIVQKAFLSNQYAIGQAEAIILFVIVAVVALTQSYLLKKLEVEV</sequence>
<feature type="transmembrane region" description="Helical" evidence="7">
    <location>
        <begin position="12"/>
        <end position="40"/>
    </location>
</feature>
<evidence type="ECO:0000313" key="10">
    <source>
        <dbReference type="Proteomes" id="UP000654993"/>
    </source>
</evidence>
<evidence type="ECO:0000256" key="4">
    <source>
        <dbReference type="ARBA" id="ARBA00022692"/>
    </source>
</evidence>
<evidence type="ECO:0000256" key="6">
    <source>
        <dbReference type="ARBA" id="ARBA00023136"/>
    </source>
</evidence>
<dbReference type="InterPro" id="IPR051393">
    <property type="entry name" value="ABC_transporter_permease"/>
</dbReference>
<keyword evidence="4 7" id="KW-0812">Transmembrane</keyword>
<comment type="caution">
    <text evidence="9">The sequence shown here is derived from an EMBL/GenBank/DDBJ whole genome shotgun (WGS) entry which is preliminary data.</text>
</comment>
<dbReference type="SUPFAM" id="SSF161098">
    <property type="entry name" value="MetI-like"/>
    <property type="match status" value="1"/>
</dbReference>
<dbReference type="PROSITE" id="PS50928">
    <property type="entry name" value="ABC_TM1"/>
    <property type="match status" value="1"/>
</dbReference>
<comment type="subcellular location">
    <subcellularLocation>
        <location evidence="1 7">Cell membrane</location>
        <topology evidence="1 7">Multi-pass membrane protein</topology>
    </subcellularLocation>
</comment>
<dbReference type="InterPro" id="IPR000515">
    <property type="entry name" value="MetI-like"/>
</dbReference>
<keyword evidence="5 7" id="KW-1133">Transmembrane helix</keyword>
<reference evidence="9" key="2">
    <citation type="journal article" date="2021" name="Data Brief">
        <title>Draft genome sequence data of the facultative, thermophilic, xylanolytic bacterium Paenibacillus sp. strain DA-C8.</title>
        <authorList>
            <person name="Chhe C."/>
            <person name="Uke A."/>
            <person name="Baramee S."/>
            <person name="Ungkulpasvich U."/>
            <person name="Tachaapaikoon C."/>
            <person name="Pason P."/>
            <person name="Waeonukul R."/>
            <person name="Ratanakhanokchai K."/>
            <person name="Kosugi A."/>
        </authorList>
    </citation>
    <scope>NUCLEOTIDE SEQUENCE</scope>
    <source>
        <strain evidence="9">DA-C8</strain>
    </source>
</reference>
<evidence type="ECO:0000256" key="1">
    <source>
        <dbReference type="ARBA" id="ARBA00004651"/>
    </source>
</evidence>
<dbReference type="PANTHER" id="PTHR30193">
    <property type="entry name" value="ABC TRANSPORTER PERMEASE PROTEIN"/>
    <property type="match status" value="1"/>
</dbReference>
<feature type="transmembrane region" description="Helical" evidence="7">
    <location>
        <begin position="268"/>
        <end position="286"/>
    </location>
</feature>
<evidence type="ECO:0000256" key="5">
    <source>
        <dbReference type="ARBA" id="ARBA00022989"/>
    </source>
</evidence>
<keyword evidence="6 7" id="KW-0472">Membrane</keyword>
<comment type="similarity">
    <text evidence="7">Belongs to the binding-protein-dependent transport system permease family.</text>
</comment>
<dbReference type="AlphaFoldDB" id="A0A916QDZ9"/>
<evidence type="ECO:0000313" key="9">
    <source>
        <dbReference type="EMBL" id="GFR39011.1"/>
    </source>
</evidence>
<protein>
    <submittedName>
        <fullName evidence="9">ABC transporter permease</fullName>
    </submittedName>
</protein>
<dbReference type="CDD" id="cd06261">
    <property type="entry name" value="TM_PBP2"/>
    <property type="match status" value="1"/>
</dbReference>
<dbReference type="GO" id="GO:0005886">
    <property type="term" value="C:plasma membrane"/>
    <property type="evidence" value="ECO:0007669"/>
    <property type="project" value="UniProtKB-SubCell"/>
</dbReference>
<keyword evidence="3" id="KW-1003">Cell membrane</keyword>
<dbReference type="InterPro" id="IPR035906">
    <property type="entry name" value="MetI-like_sf"/>
</dbReference>
<dbReference type="Gene3D" id="1.10.3720.10">
    <property type="entry name" value="MetI-like"/>
    <property type="match status" value="1"/>
</dbReference>
<dbReference type="GO" id="GO:0055085">
    <property type="term" value="P:transmembrane transport"/>
    <property type="evidence" value="ECO:0007669"/>
    <property type="project" value="InterPro"/>
</dbReference>
<dbReference type="Pfam" id="PF00528">
    <property type="entry name" value="BPD_transp_1"/>
    <property type="match status" value="1"/>
</dbReference>
<dbReference type="EMBL" id="BMAQ01000031">
    <property type="protein sequence ID" value="GFR39011.1"/>
    <property type="molecule type" value="Genomic_DNA"/>
</dbReference>
<evidence type="ECO:0000256" key="3">
    <source>
        <dbReference type="ARBA" id="ARBA00022475"/>
    </source>
</evidence>
<evidence type="ECO:0000256" key="2">
    <source>
        <dbReference type="ARBA" id="ARBA00022448"/>
    </source>
</evidence>
<dbReference type="Proteomes" id="UP000654993">
    <property type="component" value="Unassembled WGS sequence"/>
</dbReference>
<organism evidence="9 10">
    <name type="scientific">Insulibacter thermoxylanivorax</name>
    <dbReference type="NCBI Taxonomy" id="2749268"/>
    <lineage>
        <taxon>Bacteria</taxon>
        <taxon>Bacillati</taxon>
        <taxon>Bacillota</taxon>
        <taxon>Bacilli</taxon>
        <taxon>Bacillales</taxon>
        <taxon>Paenibacillaceae</taxon>
        <taxon>Insulibacter</taxon>
    </lineage>
</organism>
<feature type="transmembrane region" description="Helical" evidence="7">
    <location>
        <begin position="108"/>
        <end position="125"/>
    </location>
</feature>
<keyword evidence="2 7" id="KW-0813">Transport</keyword>
<name>A0A916QDZ9_9BACL</name>
<accession>A0A916QDZ9</accession>
<evidence type="ECO:0000256" key="7">
    <source>
        <dbReference type="RuleBase" id="RU363032"/>
    </source>
</evidence>
<feature type="transmembrane region" description="Helical" evidence="7">
    <location>
        <begin position="205"/>
        <end position="227"/>
    </location>
</feature>